<dbReference type="PANTHER" id="PTHR43283:SF7">
    <property type="entry name" value="BETA-LACTAMASE-RELATED DOMAIN-CONTAINING PROTEIN"/>
    <property type="match status" value="1"/>
</dbReference>
<proteinExistence type="predicted"/>
<dbReference type="EMBL" id="RKQZ01000001">
    <property type="protein sequence ID" value="RPF20389.1"/>
    <property type="molecule type" value="Genomic_DNA"/>
</dbReference>
<evidence type="ECO:0000313" key="2">
    <source>
        <dbReference type="EMBL" id="RPF20389.1"/>
    </source>
</evidence>
<feature type="domain" description="Beta-lactamase-related" evidence="1">
    <location>
        <begin position="28"/>
        <end position="302"/>
    </location>
</feature>
<protein>
    <submittedName>
        <fullName evidence="2">CubicO group peptidase (Beta-lactamase class C family)</fullName>
    </submittedName>
</protein>
<dbReference type="RefSeq" id="WP_123813564.1">
    <property type="nucleotide sequence ID" value="NZ_RKQZ01000001.1"/>
</dbReference>
<organism evidence="2 3">
    <name type="scientific">Myceligenerans xiligouense</name>
    <dbReference type="NCBI Taxonomy" id="253184"/>
    <lineage>
        <taxon>Bacteria</taxon>
        <taxon>Bacillati</taxon>
        <taxon>Actinomycetota</taxon>
        <taxon>Actinomycetes</taxon>
        <taxon>Micrococcales</taxon>
        <taxon>Promicromonosporaceae</taxon>
        <taxon>Myceligenerans</taxon>
    </lineage>
</organism>
<dbReference type="InterPro" id="IPR050789">
    <property type="entry name" value="Diverse_Enzym_Activities"/>
</dbReference>
<gene>
    <name evidence="2" type="ORF">EDD34_0980</name>
</gene>
<accession>A0A3N4YH10</accession>
<evidence type="ECO:0000313" key="3">
    <source>
        <dbReference type="Proteomes" id="UP000280501"/>
    </source>
</evidence>
<dbReference type="Proteomes" id="UP000280501">
    <property type="component" value="Unassembled WGS sequence"/>
</dbReference>
<reference evidence="2 3" key="1">
    <citation type="submission" date="2018-11" db="EMBL/GenBank/DDBJ databases">
        <title>Sequencing the genomes of 1000 actinobacteria strains.</title>
        <authorList>
            <person name="Klenk H.-P."/>
        </authorList>
    </citation>
    <scope>NUCLEOTIDE SEQUENCE [LARGE SCALE GENOMIC DNA]</scope>
    <source>
        <strain evidence="2 3">DSM 15700</strain>
    </source>
</reference>
<dbReference type="Pfam" id="PF00144">
    <property type="entry name" value="Beta-lactamase"/>
    <property type="match status" value="1"/>
</dbReference>
<dbReference type="InterPro" id="IPR012338">
    <property type="entry name" value="Beta-lactam/transpept-like"/>
</dbReference>
<evidence type="ECO:0000259" key="1">
    <source>
        <dbReference type="Pfam" id="PF00144"/>
    </source>
</evidence>
<dbReference type="PANTHER" id="PTHR43283">
    <property type="entry name" value="BETA-LACTAMASE-RELATED"/>
    <property type="match status" value="1"/>
</dbReference>
<dbReference type="AlphaFoldDB" id="A0A3N4YH10"/>
<sequence>MLSRRALLPRSTPAASGVSSQAVSALLDRLDAQSVECHSLMVVRHGHVVAEGWWSPYSADRPHLLYSLTKSFTAVAVGIAIGDGLLSLDDRVVDVLPGHVPPDVSEQGRRLTVHHLLSMTTGHDTDSLAAAWGLEPGDLTRGFLRVPFPKAEGTRHAYDNPTTYVLARMVERVTGTALPEFLDERLLRPMGIDHAEWDRVASGAAFGFHGLHLTTEAVAAFGQLLLRGGRWGDRQLVPREWVELATRRHVRTRQVEGWSDNPDTLCGYGYQFWMSRHGFRGEGSFGQLCVVVPSHELVVVLTAGIGEGGETLLDPVWECLLPGLDGETAGGAQDDVVLDERLRSLAFPPPQGTAGPGRTVTARLDGSAAGSALPEGSPVVVEPADGGWAVRLGSLPGIEVGHGAWRETSPLGRPVVGAGAWQGHVFVADLYVITTPHRVRLEVDARAGTAVATWNVVPLTDSRLEPHLRSPLMTRPDVA</sequence>
<dbReference type="OrthoDB" id="9773047at2"/>
<keyword evidence="3" id="KW-1185">Reference proteome</keyword>
<dbReference type="Gene3D" id="3.40.710.10">
    <property type="entry name" value="DD-peptidase/beta-lactamase superfamily"/>
    <property type="match status" value="1"/>
</dbReference>
<dbReference type="SUPFAM" id="SSF56601">
    <property type="entry name" value="beta-lactamase/transpeptidase-like"/>
    <property type="match status" value="1"/>
</dbReference>
<dbReference type="InterPro" id="IPR001466">
    <property type="entry name" value="Beta-lactam-related"/>
</dbReference>
<comment type="caution">
    <text evidence="2">The sequence shown here is derived from an EMBL/GenBank/DDBJ whole genome shotgun (WGS) entry which is preliminary data.</text>
</comment>
<name>A0A3N4YH10_9MICO</name>